<evidence type="ECO:0000313" key="1">
    <source>
        <dbReference type="EMBL" id="CDX59040.1"/>
    </source>
</evidence>
<dbReference type="Proteomes" id="UP000182888">
    <property type="component" value="Unassembled WGS sequence"/>
</dbReference>
<sequence length="67" mass="7625">MTDRPTKTCDECERTYFAEASAMASLCPECAHYLYGYVNCDHRFEDGRCLACGWDGSRSEFIARLIS</sequence>
<dbReference type="EMBL" id="CCND01000018">
    <property type="protein sequence ID" value="CDX59040.1"/>
    <property type="molecule type" value="Genomic_DNA"/>
</dbReference>
<accession>A0A0K2W167</accession>
<evidence type="ECO:0000313" key="2">
    <source>
        <dbReference type="Proteomes" id="UP000182888"/>
    </source>
</evidence>
<dbReference type="AlphaFoldDB" id="A0A0K2W167"/>
<gene>
    <name evidence="1" type="ORF">MPL1032_250024</name>
</gene>
<proteinExistence type="predicted"/>
<organism evidence="1 2">
    <name type="scientific">Mesorhizobium plurifarium</name>
    <dbReference type="NCBI Taxonomy" id="69974"/>
    <lineage>
        <taxon>Bacteria</taxon>
        <taxon>Pseudomonadati</taxon>
        <taxon>Pseudomonadota</taxon>
        <taxon>Alphaproteobacteria</taxon>
        <taxon>Hyphomicrobiales</taxon>
        <taxon>Phyllobacteriaceae</taxon>
        <taxon>Mesorhizobium</taxon>
    </lineage>
</organism>
<name>A0A0K2W167_MESPL</name>
<protein>
    <submittedName>
        <fullName evidence="1">Uncharacterized protein</fullName>
    </submittedName>
</protein>
<reference evidence="2" key="1">
    <citation type="submission" date="2014-08" db="EMBL/GenBank/DDBJ databases">
        <authorList>
            <person name="Edwards T."/>
        </authorList>
    </citation>
    <scope>NUCLEOTIDE SEQUENCE [LARGE SCALE GENOMIC DNA]</scope>
</reference>